<dbReference type="RefSeq" id="WP_011588226.1">
    <property type="nucleotide sequence ID" value="NC_008260.1"/>
</dbReference>
<evidence type="ECO:0000259" key="4">
    <source>
        <dbReference type="Pfam" id="PF00535"/>
    </source>
</evidence>
<reference evidence="5 6" key="1">
    <citation type="journal article" date="2006" name="Nat. Biotechnol.">
        <title>Genome sequence of the ubiquitous hydrocarbon-degrading marine bacterium Alcanivorax borkumensis.</title>
        <authorList>
            <person name="Schneiker S."/>
            <person name="Martins dos Santos V.A.P."/>
            <person name="Bartels D."/>
            <person name="Bekel T."/>
            <person name="Brecht M."/>
            <person name="Buhrmester J."/>
            <person name="Chernikova T.N."/>
            <person name="Denaro R."/>
            <person name="Ferrer M."/>
            <person name="Gertler C."/>
            <person name="Goesmann A."/>
            <person name="Golyshina O.V."/>
            <person name="Kaminski F."/>
            <person name="Khachane A.N."/>
            <person name="Lang S."/>
            <person name="Linke B."/>
            <person name="McHardy A.C."/>
            <person name="Meyer F."/>
            <person name="Nechitaylo T."/>
            <person name="Puehler A."/>
            <person name="Regenhardt D."/>
            <person name="Rupp O."/>
            <person name="Sabirova J.S."/>
            <person name="Selbitschka W."/>
            <person name="Yakimov M.M."/>
            <person name="Timmis K.N."/>
            <person name="Vorhoelter F.-J."/>
            <person name="Weidner S."/>
            <person name="Kaiser O."/>
            <person name="Golyshin P.N."/>
        </authorList>
    </citation>
    <scope>NUCLEOTIDE SEQUENCE [LARGE SCALE GENOMIC DNA]</scope>
    <source>
        <strain evidence="6">ATCC 700651 / DSM 11573 / NCIMB 13689 / SK2</strain>
    </source>
</reference>
<accession>Q0VR08</accession>
<dbReference type="KEGG" id="abo:ABO_0942"/>
<evidence type="ECO:0000256" key="3">
    <source>
        <dbReference type="ARBA" id="ARBA00022679"/>
    </source>
</evidence>
<dbReference type="Pfam" id="PF00535">
    <property type="entry name" value="Glycos_transf_2"/>
    <property type="match status" value="1"/>
</dbReference>
<protein>
    <submittedName>
        <fullName evidence="5">Glycosyl transferase, putative</fullName>
    </submittedName>
</protein>
<dbReference type="InterPro" id="IPR001173">
    <property type="entry name" value="Glyco_trans_2-like"/>
</dbReference>
<dbReference type="EMBL" id="AM286690">
    <property type="protein sequence ID" value="CAL16390.1"/>
    <property type="molecule type" value="Genomic_DNA"/>
</dbReference>
<dbReference type="Proteomes" id="UP000008871">
    <property type="component" value="Chromosome"/>
</dbReference>
<proteinExistence type="inferred from homology"/>
<comment type="similarity">
    <text evidence="1">Belongs to the glycosyltransferase 2 family.</text>
</comment>
<keyword evidence="6" id="KW-1185">Reference proteome</keyword>
<sequence>MHDSNPKISVIIPIYQHWELTKVLFSALARQTLPKSLWECFIVDNGSDVVPAADTLPDFVNLLECHQPGSYAARNLALQQAQGELLVFTDADCRPNPDWLEIIWRQHLGCKKPTLIAGGVTVLRFDNLKPNWIEVYDMAMGLPQERYTRHGYAVTANLSIPRTVFDKVGVFDDQRFSGGDAEFCQRAGRANIPLVYLPEANVDHPTRHSWEELTTKLKRVKGGQVRSGPVRRRAKFIVKTFIPPVWAYWFVISSPKINRCQKVSSLLIQTRLWLTEMAITVRLLANGTMERR</sequence>
<dbReference type="GO" id="GO:0016757">
    <property type="term" value="F:glycosyltransferase activity"/>
    <property type="evidence" value="ECO:0007669"/>
    <property type="project" value="UniProtKB-KW"/>
</dbReference>
<dbReference type="PANTHER" id="PTHR43179">
    <property type="entry name" value="RHAMNOSYLTRANSFERASE WBBL"/>
    <property type="match status" value="1"/>
</dbReference>
<dbReference type="CAZy" id="GT2">
    <property type="family name" value="Glycosyltransferase Family 2"/>
</dbReference>
<evidence type="ECO:0000256" key="2">
    <source>
        <dbReference type="ARBA" id="ARBA00022676"/>
    </source>
</evidence>
<keyword evidence="3 5" id="KW-0808">Transferase</keyword>
<dbReference type="Gene3D" id="3.90.550.10">
    <property type="entry name" value="Spore Coat Polysaccharide Biosynthesis Protein SpsA, Chain A"/>
    <property type="match status" value="1"/>
</dbReference>
<dbReference type="InterPro" id="IPR029044">
    <property type="entry name" value="Nucleotide-diphossugar_trans"/>
</dbReference>
<dbReference type="HOGENOM" id="CLU_025996_19_6_6"/>
<evidence type="ECO:0000256" key="1">
    <source>
        <dbReference type="ARBA" id="ARBA00006739"/>
    </source>
</evidence>
<dbReference type="AlphaFoldDB" id="Q0VR08"/>
<evidence type="ECO:0000313" key="6">
    <source>
        <dbReference type="Proteomes" id="UP000008871"/>
    </source>
</evidence>
<dbReference type="OrthoDB" id="9069044at2"/>
<name>Q0VR08_ALCBS</name>
<gene>
    <name evidence="5" type="ordered locus">ABO_0942</name>
</gene>
<organism evidence="5 6">
    <name type="scientific">Alcanivorax borkumensis (strain ATCC 700651 / DSM 11573 / NCIMB 13689 / SK2)</name>
    <dbReference type="NCBI Taxonomy" id="393595"/>
    <lineage>
        <taxon>Bacteria</taxon>
        <taxon>Pseudomonadati</taxon>
        <taxon>Pseudomonadota</taxon>
        <taxon>Gammaproteobacteria</taxon>
        <taxon>Oceanospirillales</taxon>
        <taxon>Alcanivoracaceae</taxon>
        <taxon>Alcanivorax</taxon>
    </lineage>
</organism>
<evidence type="ECO:0000313" key="5">
    <source>
        <dbReference type="EMBL" id="CAL16390.1"/>
    </source>
</evidence>
<dbReference type="CDD" id="cd00761">
    <property type="entry name" value="Glyco_tranf_GTA_type"/>
    <property type="match status" value="1"/>
</dbReference>
<keyword evidence="2" id="KW-0328">Glycosyltransferase</keyword>
<dbReference type="SUPFAM" id="SSF53448">
    <property type="entry name" value="Nucleotide-diphospho-sugar transferases"/>
    <property type="match status" value="1"/>
</dbReference>
<dbReference type="PANTHER" id="PTHR43179:SF12">
    <property type="entry name" value="GALACTOFURANOSYLTRANSFERASE GLFT2"/>
    <property type="match status" value="1"/>
</dbReference>
<feature type="domain" description="Glycosyltransferase 2-like" evidence="4">
    <location>
        <begin position="9"/>
        <end position="107"/>
    </location>
</feature>
<dbReference type="STRING" id="393595.ABO_0942"/>
<dbReference type="eggNOG" id="COG1216">
    <property type="taxonomic scope" value="Bacteria"/>
</dbReference>